<evidence type="ECO:0000313" key="2">
    <source>
        <dbReference type="EMBL" id="MCW0482411.1"/>
    </source>
</evidence>
<evidence type="ECO:0000313" key="3">
    <source>
        <dbReference type="Proteomes" id="UP001163821"/>
    </source>
</evidence>
<dbReference type="EMBL" id="JAPAAF010000006">
    <property type="protein sequence ID" value="MCW0482411.1"/>
    <property type="molecule type" value="Genomic_DNA"/>
</dbReference>
<accession>A0AA41Y6K0</accession>
<keyword evidence="1" id="KW-0472">Membrane</keyword>
<feature type="transmembrane region" description="Helical" evidence="1">
    <location>
        <begin position="57"/>
        <end position="76"/>
    </location>
</feature>
<name>A0AA41Y6K0_9BACT</name>
<dbReference type="Proteomes" id="UP001163821">
    <property type="component" value="Unassembled WGS sequence"/>
</dbReference>
<feature type="transmembrane region" description="Helical" evidence="1">
    <location>
        <begin position="6"/>
        <end position="24"/>
    </location>
</feature>
<keyword evidence="1" id="KW-1133">Transmembrane helix</keyword>
<gene>
    <name evidence="2" type="ORF">N2K84_06695</name>
</gene>
<evidence type="ECO:0000256" key="1">
    <source>
        <dbReference type="SAM" id="Phobius"/>
    </source>
</evidence>
<proteinExistence type="predicted"/>
<dbReference type="AlphaFoldDB" id="A0AA41Y6K0"/>
<sequence>MMNDLLSASSILLAILTALYGFFYPSINEVLLIKPSTHPVDDKRNYAKAKETRNTRLIPLMIGTIVISLVFLPEFLNQMVICYDLLIEHGFQKLSYDTLIATFMVVCFFIFLLTINTVNIFFKYVSKMKKINPDRS</sequence>
<feature type="transmembrane region" description="Helical" evidence="1">
    <location>
        <begin position="99"/>
        <end position="122"/>
    </location>
</feature>
<reference evidence="2" key="1">
    <citation type="submission" date="2022-10" db="EMBL/GenBank/DDBJ databases">
        <title>Gaoshiqiia sediminis gen. nov., sp. nov., isolated from coastal sediment.</title>
        <authorList>
            <person name="Yu W.X."/>
            <person name="Mu D.S."/>
            <person name="Du J.Z."/>
            <person name="Liang Y.Q."/>
        </authorList>
    </citation>
    <scope>NUCLEOTIDE SEQUENCE</scope>
    <source>
        <strain evidence="2">A06</strain>
    </source>
</reference>
<keyword evidence="1" id="KW-0812">Transmembrane</keyword>
<dbReference type="RefSeq" id="WP_282591014.1">
    <property type="nucleotide sequence ID" value="NZ_JAPAAF010000006.1"/>
</dbReference>
<comment type="caution">
    <text evidence="2">The sequence shown here is derived from an EMBL/GenBank/DDBJ whole genome shotgun (WGS) entry which is preliminary data.</text>
</comment>
<organism evidence="2 3">
    <name type="scientific">Gaoshiqia sediminis</name>
    <dbReference type="NCBI Taxonomy" id="2986998"/>
    <lineage>
        <taxon>Bacteria</taxon>
        <taxon>Pseudomonadati</taxon>
        <taxon>Bacteroidota</taxon>
        <taxon>Bacteroidia</taxon>
        <taxon>Marinilabiliales</taxon>
        <taxon>Prolixibacteraceae</taxon>
        <taxon>Gaoshiqia</taxon>
    </lineage>
</organism>
<protein>
    <submittedName>
        <fullName evidence="2">Uncharacterized protein</fullName>
    </submittedName>
</protein>
<keyword evidence="3" id="KW-1185">Reference proteome</keyword>